<evidence type="ECO:0000256" key="2">
    <source>
        <dbReference type="PROSITE-ProRule" id="PRU00504"/>
    </source>
</evidence>
<evidence type="ECO:0000256" key="1">
    <source>
        <dbReference type="ARBA" id="ARBA00022737"/>
    </source>
</evidence>
<dbReference type="SUPFAM" id="SSF63829">
    <property type="entry name" value="Calcium-dependent phosphotriesterase"/>
    <property type="match status" value="1"/>
</dbReference>
<dbReference type="AlphaFoldDB" id="C3Z145"/>
<feature type="repeat" description="NHL" evidence="2">
    <location>
        <begin position="170"/>
        <end position="213"/>
    </location>
</feature>
<sequence length="291" mass="32062">MLRITNDRIHKTTRNLARQANNQHRIKTLANPTLQSADNPCLQPYANTELKEDDINTNTASSHGDACLQPCTEVAQKDDGYDEDDATLRQYEAPPYEEDDDDIGPVVSSESNTATKNGHTADIDYDSADCEPYAVTYTLKPVSNSSPGTTLPVMSKSPPENYGKHVKPEKIIFGKKGSGPGEFDVTRDAVVSADNEIFVVDGGHRRVQVFSLNGTFLRFFPTTVPGEDGREMFPTDVDIDKEGHLWVTGTKKLWSDGGGGVVKYRKDGKPLSKFHIHCMKKQISTSSQHCA</sequence>
<reference evidence="3" key="1">
    <citation type="journal article" date="2008" name="Nature">
        <title>The amphioxus genome and the evolution of the chordate karyotype.</title>
        <authorList>
            <consortium name="US DOE Joint Genome Institute (JGI-PGF)"/>
            <person name="Putnam N.H."/>
            <person name="Butts T."/>
            <person name="Ferrier D.E.K."/>
            <person name="Furlong R.F."/>
            <person name="Hellsten U."/>
            <person name="Kawashima T."/>
            <person name="Robinson-Rechavi M."/>
            <person name="Shoguchi E."/>
            <person name="Terry A."/>
            <person name="Yu J.-K."/>
            <person name="Benito-Gutierrez E.L."/>
            <person name="Dubchak I."/>
            <person name="Garcia-Fernandez J."/>
            <person name="Gibson-Brown J.J."/>
            <person name="Grigoriev I.V."/>
            <person name="Horton A.C."/>
            <person name="de Jong P.J."/>
            <person name="Jurka J."/>
            <person name="Kapitonov V.V."/>
            <person name="Kohara Y."/>
            <person name="Kuroki Y."/>
            <person name="Lindquist E."/>
            <person name="Lucas S."/>
            <person name="Osoegawa K."/>
            <person name="Pennacchio L.A."/>
            <person name="Salamov A.A."/>
            <person name="Satou Y."/>
            <person name="Sauka-Spengler T."/>
            <person name="Schmutz J."/>
            <person name="Shin-I T."/>
            <person name="Toyoda A."/>
            <person name="Bronner-Fraser M."/>
            <person name="Fujiyama A."/>
            <person name="Holland L.Z."/>
            <person name="Holland P.W.H."/>
            <person name="Satoh N."/>
            <person name="Rokhsar D.S."/>
        </authorList>
    </citation>
    <scope>NUCLEOTIDE SEQUENCE [LARGE SCALE GENOMIC DNA]</scope>
    <source>
        <strain evidence="3">S238N-H82</strain>
        <tissue evidence="3">Testes</tissue>
    </source>
</reference>
<keyword evidence="1" id="KW-0677">Repeat</keyword>
<dbReference type="InterPro" id="IPR001258">
    <property type="entry name" value="NHL_repeat"/>
</dbReference>
<dbReference type="InParanoid" id="C3Z145"/>
<dbReference type="PANTHER" id="PTHR24104">
    <property type="entry name" value="E3 UBIQUITIN-PROTEIN LIGASE NHLRC1-RELATED"/>
    <property type="match status" value="1"/>
</dbReference>
<organism>
    <name type="scientific">Branchiostoma floridae</name>
    <name type="common">Florida lancelet</name>
    <name type="synonym">Amphioxus</name>
    <dbReference type="NCBI Taxonomy" id="7739"/>
    <lineage>
        <taxon>Eukaryota</taxon>
        <taxon>Metazoa</taxon>
        <taxon>Chordata</taxon>
        <taxon>Cephalochordata</taxon>
        <taxon>Leptocardii</taxon>
        <taxon>Amphioxiformes</taxon>
        <taxon>Branchiostomatidae</taxon>
        <taxon>Branchiostoma</taxon>
    </lineage>
</organism>
<name>C3Z145_BRAFL</name>
<dbReference type="PROSITE" id="PS51125">
    <property type="entry name" value="NHL"/>
    <property type="match status" value="1"/>
</dbReference>
<dbReference type="InterPro" id="IPR050952">
    <property type="entry name" value="TRIM-NHL_E3_ligases"/>
</dbReference>
<evidence type="ECO:0008006" key="4">
    <source>
        <dbReference type="Google" id="ProtNLM"/>
    </source>
</evidence>
<evidence type="ECO:0000313" key="3">
    <source>
        <dbReference type="EMBL" id="EEN53744.1"/>
    </source>
</evidence>
<dbReference type="Gene3D" id="2.120.10.30">
    <property type="entry name" value="TolB, C-terminal domain"/>
    <property type="match status" value="1"/>
</dbReference>
<dbReference type="InterPro" id="IPR011042">
    <property type="entry name" value="6-blade_b-propeller_TolB-like"/>
</dbReference>
<dbReference type="PANTHER" id="PTHR24104:SF50">
    <property type="entry name" value="SMP-30_GLUCONOLACTONASE_LRE-LIKE REGION DOMAIN-CONTAINING PROTEIN"/>
    <property type="match status" value="1"/>
</dbReference>
<gene>
    <name evidence="3" type="ORF">BRAFLDRAFT_77364</name>
</gene>
<proteinExistence type="predicted"/>
<dbReference type="EMBL" id="GG666571">
    <property type="protein sequence ID" value="EEN53744.1"/>
    <property type="molecule type" value="Genomic_DNA"/>
</dbReference>
<accession>C3Z145</accession>
<protein>
    <recommendedName>
        <fullName evidence="4">SMP-30/Gluconolactonase/LRE-like region domain-containing protein</fullName>
    </recommendedName>
</protein>